<dbReference type="RefSeq" id="WP_083953359.1">
    <property type="nucleotide sequence ID" value="NZ_JARMAB010000013.1"/>
</dbReference>
<dbReference type="PANTHER" id="PTHR30015">
    <property type="entry name" value="MRR RESTRICTION SYSTEM PROTEIN"/>
    <property type="match status" value="1"/>
</dbReference>
<dbReference type="Gene3D" id="3.40.1350.10">
    <property type="match status" value="1"/>
</dbReference>
<name>A0ABU6MGN9_9BACI</name>
<comment type="caution">
    <text evidence="2">The sequence shown here is derived from an EMBL/GenBank/DDBJ whole genome shotgun (WGS) entry which is preliminary data.</text>
</comment>
<dbReference type="InterPro" id="IPR052906">
    <property type="entry name" value="Type_IV_Methyl-Rstrct_Enzyme"/>
</dbReference>
<keyword evidence="3" id="KW-1185">Reference proteome</keyword>
<reference evidence="2 3" key="1">
    <citation type="submission" date="2023-03" db="EMBL/GenBank/DDBJ databases">
        <title>Bacillus Genome Sequencing.</title>
        <authorList>
            <person name="Dunlap C."/>
        </authorList>
    </citation>
    <scope>NUCLEOTIDE SEQUENCE [LARGE SCALE GENOMIC DNA]</scope>
    <source>
        <strain evidence="2 3">B-23453</strain>
    </source>
</reference>
<organism evidence="2 3">
    <name type="scientific">Heyndrickxia acidicola</name>
    <dbReference type="NCBI Taxonomy" id="209389"/>
    <lineage>
        <taxon>Bacteria</taxon>
        <taxon>Bacillati</taxon>
        <taxon>Bacillota</taxon>
        <taxon>Bacilli</taxon>
        <taxon>Bacillales</taxon>
        <taxon>Bacillaceae</taxon>
        <taxon>Heyndrickxia</taxon>
    </lineage>
</organism>
<evidence type="ECO:0000313" key="3">
    <source>
        <dbReference type="Proteomes" id="UP001341444"/>
    </source>
</evidence>
<evidence type="ECO:0000313" key="2">
    <source>
        <dbReference type="EMBL" id="MED1203589.1"/>
    </source>
</evidence>
<keyword evidence="2" id="KW-0255">Endonuclease</keyword>
<dbReference type="InterPro" id="IPR011856">
    <property type="entry name" value="tRNA_endonuc-like_dom_sf"/>
</dbReference>
<dbReference type="InterPro" id="IPR011335">
    <property type="entry name" value="Restrct_endonuc-II-like"/>
</dbReference>
<proteinExistence type="predicted"/>
<protein>
    <submittedName>
        <fullName evidence="2">Restriction endonuclease</fullName>
    </submittedName>
</protein>
<accession>A0ABU6MGN9</accession>
<dbReference type="SUPFAM" id="SSF52980">
    <property type="entry name" value="Restriction endonuclease-like"/>
    <property type="match status" value="1"/>
</dbReference>
<dbReference type="EMBL" id="JARMAB010000013">
    <property type="protein sequence ID" value="MED1203589.1"/>
    <property type="molecule type" value="Genomic_DNA"/>
</dbReference>
<dbReference type="Proteomes" id="UP001341444">
    <property type="component" value="Unassembled WGS sequence"/>
</dbReference>
<keyword evidence="2" id="KW-0540">Nuclease</keyword>
<dbReference type="GO" id="GO:0004519">
    <property type="term" value="F:endonuclease activity"/>
    <property type="evidence" value="ECO:0007669"/>
    <property type="project" value="UniProtKB-KW"/>
</dbReference>
<keyword evidence="2" id="KW-0378">Hydrolase</keyword>
<feature type="domain" description="Restriction endonuclease type IV Mrr" evidence="1">
    <location>
        <begin position="73"/>
        <end position="178"/>
    </location>
</feature>
<dbReference type="InterPro" id="IPR007560">
    <property type="entry name" value="Restrct_endonuc_IV_Mrr"/>
</dbReference>
<dbReference type="PANTHER" id="PTHR30015:SF7">
    <property type="entry name" value="TYPE IV METHYL-DIRECTED RESTRICTION ENZYME ECOKMRR"/>
    <property type="match status" value="1"/>
</dbReference>
<dbReference type="Pfam" id="PF04471">
    <property type="entry name" value="Mrr_cat"/>
    <property type="match status" value="1"/>
</dbReference>
<evidence type="ECO:0000259" key="1">
    <source>
        <dbReference type="Pfam" id="PF04471"/>
    </source>
</evidence>
<sequence>MFPIEILVALFIIGAYVHFKIFKGKVNYQNSLIANQINTSEEIKRTLAMGLYLRSCKEDEENNNFSSLFLKENPLLFENFVAEIFERVKGGKAWVSPASGDFGVDFELDTEVGKYLGQVKCYKEDLGFDSIALVHSRMVKDGAIGGYVVTTESFTKAALEYASGLNIELIDGVSLVELWLDGLESTEEEIQKLIPNLV</sequence>
<gene>
    <name evidence="2" type="ORF">P4T90_10945</name>
</gene>